<dbReference type="GeneID" id="83642204"/>
<accession>A0A1G6V335</accession>
<keyword evidence="3" id="KW-0687">Ribonucleoprotein</keyword>
<keyword evidence="2" id="KW-0012">Acyltransferase</keyword>
<sequence>MHIRPFRLADEAAVVDLWQRCDLTRPWNDPHKDIQRKLKVQPELFLVGEIDGKLVASAMAGYEGHRGWVNYLAVCPEQRQQGLARQLMAYIEEQLLALGCPKLSLQVRDTNAAALAFYERLGYKVDASVSLGKRLIADE</sequence>
<protein>
    <submittedName>
        <fullName evidence="3">Ribosomal protein S18 acetylase RimI</fullName>
    </submittedName>
</protein>
<proteinExistence type="predicted"/>
<keyword evidence="3" id="KW-0689">Ribosomal protein</keyword>
<keyword evidence="1" id="KW-0808">Transferase</keyword>
<dbReference type="SUPFAM" id="SSF55729">
    <property type="entry name" value="Acyl-CoA N-acyltransferases (Nat)"/>
    <property type="match status" value="1"/>
</dbReference>
<dbReference type="NCBIfam" id="NF002959">
    <property type="entry name" value="PRK03624.1"/>
    <property type="match status" value="1"/>
</dbReference>
<dbReference type="PROSITE" id="PS51186">
    <property type="entry name" value="GNAT"/>
    <property type="match status" value="1"/>
</dbReference>
<evidence type="ECO:0000256" key="2">
    <source>
        <dbReference type="ARBA" id="ARBA00023315"/>
    </source>
</evidence>
<dbReference type="Gene3D" id="3.40.630.30">
    <property type="match status" value="1"/>
</dbReference>
<dbReference type="Pfam" id="PF00583">
    <property type="entry name" value="Acetyltransf_1"/>
    <property type="match status" value="1"/>
</dbReference>
<organism evidence="3 4">
    <name type="scientific">Ectopseudomonas chengduensis</name>
    <dbReference type="NCBI Taxonomy" id="489632"/>
    <lineage>
        <taxon>Bacteria</taxon>
        <taxon>Pseudomonadati</taxon>
        <taxon>Pseudomonadota</taxon>
        <taxon>Gammaproteobacteria</taxon>
        <taxon>Pseudomonadales</taxon>
        <taxon>Pseudomonadaceae</taxon>
        <taxon>Ectopseudomonas</taxon>
    </lineage>
</organism>
<dbReference type="RefSeq" id="WP_017676564.1">
    <property type="nucleotide sequence ID" value="NZ_FMZQ01000017.1"/>
</dbReference>
<dbReference type="InterPro" id="IPR016181">
    <property type="entry name" value="Acyl_CoA_acyltransferase"/>
</dbReference>
<dbReference type="PANTHER" id="PTHR43877">
    <property type="entry name" value="AMINOALKYLPHOSPHONATE N-ACETYLTRANSFERASE-RELATED-RELATED"/>
    <property type="match status" value="1"/>
</dbReference>
<name>A0A1G6V335_9GAMM</name>
<dbReference type="CDD" id="cd04301">
    <property type="entry name" value="NAT_SF"/>
    <property type="match status" value="1"/>
</dbReference>
<gene>
    <name evidence="3" type="ORF">SAMN05216576_11754</name>
</gene>
<reference evidence="4" key="1">
    <citation type="submission" date="2016-10" db="EMBL/GenBank/DDBJ databases">
        <authorList>
            <person name="Varghese N."/>
            <person name="Submissions S."/>
        </authorList>
    </citation>
    <scope>NUCLEOTIDE SEQUENCE [LARGE SCALE GENOMIC DNA]</scope>
    <source>
        <strain evidence="4">DSM 26382</strain>
    </source>
</reference>
<dbReference type="AlphaFoldDB" id="A0A1G6V335"/>
<evidence type="ECO:0000313" key="4">
    <source>
        <dbReference type="Proteomes" id="UP000199467"/>
    </source>
</evidence>
<keyword evidence="4" id="KW-1185">Reference proteome</keyword>
<dbReference type="EMBL" id="FMZQ01000017">
    <property type="protein sequence ID" value="SDD47901.1"/>
    <property type="molecule type" value="Genomic_DNA"/>
</dbReference>
<dbReference type="GO" id="GO:0005840">
    <property type="term" value="C:ribosome"/>
    <property type="evidence" value="ECO:0007669"/>
    <property type="project" value="UniProtKB-KW"/>
</dbReference>
<dbReference type="Proteomes" id="UP000199467">
    <property type="component" value="Unassembled WGS sequence"/>
</dbReference>
<dbReference type="InterPro" id="IPR050832">
    <property type="entry name" value="Bact_Acetyltransf"/>
</dbReference>
<dbReference type="GO" id="GO:0016747">
    <property type="term" value="F:acyltransferase activity, transferring groups other than amino-acyl groups"/>
    <property type="evidence" value="ECO:0007669"/>
    <property type="project" value="InterPro"/>
</dbReference>
<dbReference type="InterPro" id="IPR000182">
    <property type="entry name" value="GNAT_dom"/>
</dbReference>
<evidence type="ECO:0000256" key="1">
    <source>
        <dbReference type="ARBA" id="ARBA00022679"/>
    </source>
</evidence>
<evidence type="ECO:0000313" key="3">
    <source>
        <dbReference type="EMBL" id="SDD47901.1"/>
    </source>
</evidence>